<evidence type="ECO:0000256" key="3">
    <source>
        <dbReference type="ARBA" id="ARBA00022692"/>
    </source>
</evidence>
<reference evidence="9 10" key="1">
    <citation type="submission" date="2015-01" db="EMBL/GenBank/DDBJ databases">
        <title>Draft Genome Sequences of Four Bacillus thermoamylovorans Strains, Isolated From Food Products.</title>
        <authorList>
            <person name="Krawcyk A.O."/>
            <person name="Berendsen E.M."/>
            <person name="Eijlander R.T."/>
            <person name="de Jong A."/>
            <person name="Wells-Bennik M."/>
            <person name="Kuipers O.P."/>
        </authorList>
    </citation>
    <scope>NUCLEOTIDE SEQUENCE [LARGE SCALE GENOMIC DNA]</scope>
    <source>
        <strain evidence="9 10">B4167</strain>
    </source>
</reference>
<evidence type="ECO:0000256" key="5">
    <source>
        <dbReference type="ARBA" id="ARBA00022984"/>
    </source>
</evidence>
<feature type="transmembrane region" description="Helical" evidence="8">
    <location>
        <begin position="161"/>
        <end position="180"/>
    </location>
</feature>
<feature type="transmembrane region" description="Helical" evidence="8">
    <location>
        <begin position="433"/>
        <end position="450"/>
    </location>
</feature>
<evidence type="ECO:0000256" key="8">
    <source>
        <dbReference type="SAM" id="Phobius"/>
    </source>
</evidence>
<proteinExistence type="predicted"/>
<feature type="transmembrane region" description="Helical" evidence="8">
    <location>
        <begin position="226"/>
        <end position="242"/>
    </location>
</feature>
<dbReference type="Proteomes" id="UP000032076">
    <property type="component" value="Unassembled WGS sequence"/>
</dbReference>
<evidence type="ECO:0000256" key="4">
    <source>
        <dbReference type="ARBA" id="ARBA00022960"/>
    </source>
</evidence>
<evidence type="ECO:0008006" key="11">
    <source>
        <dbReference type="Google" id="ProtNLM"/>
    </source>
</evidence>
<keyword evidence="7 8" id="KW-0472">Membrane</keyword>
<evidence type="ECO:0000256" key="7">
    <source>
        <dbReference type="ARBA" id="ARBA00023136"/>
    </source>
</evidence>
<feature type="transmembrane region" description="Helical" evidence="8">
    <location>
        <begin position="51"/>
        <end position="75"/>
    </location>
</feature>
<evidence type="ECO:0000313" key="10">
    <source>
        <dbReference type="Proteomes" id="UP000032076"/>
    </source>
</evidence>
<dbReference type="PANTHER" id="PTHR43486">
    <property type="entry name" value="LIPID II FLIPPASE MURJ-RELATED"/>
    <property type="match status" value="1"/>
</dbReference>
<name>A0ABD4ACM6_9BACI</name>
<comment type="caution">
    <text evidence="9">The sequence shown here is derived from an EMBL/GenBank/DDBJ whole genome shotgun (WGS) entry which is preliminary data.</text>
</comment>
<dbReference type="EMBL" id="JXLU01000008">
    <property type="protein sequence ID" value="KIO74289.1"/>
    <property type="molecule type" value="Genomic_DNA"/>
</dbReference>
<feature type="transmembrane region" description="Helical" evidence="8">
    <location>
        <begin position="375"/>
        <end position="394"/>
    </location>
</feature>
<dbReference type="GO" id="GO:0009252">
    <property type="term" value="P:peptidoglycan biosynthetic process"/>
    <property type="evidence" value="ECO:0007669"/>
    <property type="project" value="UniProtKB-KW"/>
</dbReference>
<evidence type="ECO:0000313" key="9">
    <source>
        <dbReference type="EMBL" id="KIO74289.1"/>
    </source>
</evidence>
<evidence type="ECO:0000256" key="2">
    <source>
        <dbReference type="ARBA" id="ARBA00022475"/>
    </source>
</evidence>
<dbReference type="GO" id="GO:0005886">
    <property type="term" value="C:plasma membrane"/>
    <property type="evidence" value="ECO:0007669"/>
    <property type="project" value="UniProtKB-SubCell"/>
</dbReference>
<evidence type="ECO:0000256" key="6">
    <source>
        <dbReference type="ARBA" id="ARBA00022989"/>
    </source>
</evidence>
<feature type="transmembrane region" description="Helical" evidence="8">
    <location>
        <begin position="400"/>
        <end position="421"/>
    </location>
</feature>
<accession>A0ABD4ACM6</accession>
<keyword evidence="3 8" id="KW-0812">Transmembrane</keyword>
<feature type="transmembrane region" description="Helical" evidence="8">
    <location>
        <begin position="456"/>
        <end position="473"/>
    </location>
</feature>
<comment type="subcellular location">
    <subcellularLocation>
        <location evidence="1">Cell membrane</location>
        <topology evidence="1">Multi-pass membrane protein</topology>
    </subcellularLocation>
</comment>
<protein>
    <recommendedName>
        <fullName evidence="11">Virulence factor MviN</fullName>
    </recommendedName>
</protein>
<feature type="transmembrane region" description="Helical" evidence="8">
    <location>
        <begin position="305"/>
        <end position="330"/>
    </location>
</feature>
<dbReference type="AlphaFoldDB" id="A0ABD4ACM6"/>
<sequence>MFKFLERKSSFLQAIRVIFFFDIFVRIIQFIRELIFSTFYGFSRVTDAFNYTVNILGTPINLIADALLVGIIPALNKKNTMQEKINYVFSLLITFFCIIFSLFFLFFIFYQHIMKFLAPGFDPDTLDLTFQFSLLYAVIGLLTVFNRIFDNFFKAEKVFGLFNFSNLISAILSIIVLLLLFKLTPLAITVGMLVGALVGFSLLFIRLPLKKMTSFDKDAVTLIKRSIPLLLSGGLGVINTFVDKSFSTVFEAGILTILSYATMIVTLTGSILTNAIGGASYSFIASEIAENKKESVINRVNQINFFFLSIFSLICLGFIVLGFFFLKIVFLRGAITAEDIDILYKLTLIFLPSTIFSSIGTIVLQVFYSYDNLKVTTIVNSLCVILQIVFNILFIDTLGYYTLAISFALSSLLSTTINGYLLHRIYGITAFHYRFFLFSLVISLVTPSAILINDVWILLWMILIVIIIYLVLCKGEIKEYKQKIVLFIKEKYRN</sequence>
<feature type="transmembrane region" description="Helical" evidence="8">
    <location>
        <begin position="186"/>
        <end position="205"/>
    </location>
</feature>
<evidence type="ECO:0000256" key="1">
    <source>
        <dbReference type="ARBA" id="ARBA00004651"/>
    </source>
</evidence>
<feature type="transmembrane region" description="Helical" evidence="8">
    <location>
        <begin position="130"/>
        <end position="149"/>
    </location>
</feature>
<feature type="transmembrane region" description="Helical" evidence="8">
    <location>
        <begin position="342"/>
        <end position="368"/>
    </location>
</feature>
<dbReference type="PANTHER" id="PTHR43486:SF1">
    <property type="entry name" value="LIPID II FLIPPASE MURJ-RELATED"/>
    <property type="match status" value="1"/>
</dbReference>
<dbReference type="RefSeq" id="WP_041901913.1">
    <property type="nucleotide sequence ID" value="NZ_JXLT01000027.1"/>
</dbReference>
<keyword evidence="2" id="KW-1003">Cell membrane</keyword>
<dbReference type="Pfam" id="PF03023">
    <property type="entry name" value="MurJ"/>
    <property type="match status" value="1"/>
</dbReference>
<keyword evidence="6 8" id="KW-1133">Transmembrane helix</keyword>
<feature type="transmembrane region" description="Helical" evidence="8">
    <location>
        <begin position="12"/>
        <end position="31"/>
    </location>
</feature>
<organism evidence="9 10">
    <name type="scientific">Caldibacillus thermoamylovorans</name>
    <dbReference type="NCBI Taxonomy" id="35841"/>
    <lineage>
        <taxon>Bacteria</taxon>
        <taxon>Bacillati</taxon>
        <taxon>Bacillota</taxon>
        <taxon>Bacilli</taxon>
        <taxon>Bacillales</taxon>
        <taxon>Bacillaceae</taxon>
        <taxon>Caldibacillus</taxon>
    </lineage>
</organism>
<keyword evidence="5" id="KW-0573">Peptidoglycan synthesis</keyword>
<feature type="transmembrane region" description="Helical" evidence="8">
    <location>
        <begin position="254"/>
        <end position="284"/>
    </location>
</feature>
<dbReference type="GO" id="GO:0008360">
    <property type="term" value="P:regulation of cell shape"/>
    <property type="evidence" value="ECO:0007669"/>
    <property type="project" value="UniProtKB-KW"/>
</dbReference>
<gene>
    <name evidence="9" type="ORF">B4167_1523</name>
</gene>
<keyword evidence="4" id="KW-0133">Cell shape</keyword>
<feature type="transmembrane region" description="Helical" evidence="8">
    <location>
        <begin position="87"/>
        <end position="110"/>
    </location>
</feature>
<dbReference type="InterPro" id="IPR004268">
    <property type="entry name" value="MurJ"/>
</dbReference>